<comment type="caution">
    <text evidence="5">The sequence shown here is derived from an EMBL/GenBank/DDBJ whole genome shotgun (WGS) entry which is preliminary data.</text>
</comment>
<feature type="domain" description="GFO/IDH/MocA-like oxidoreductase" evidence="4">
    <location>
        <begin position="135"/>
        <end position="245"/>
    </location>
</feature>
<dbReference type="GO" id="GO:0016491">
    <property type="term" value="F:oxidoreductase activity"/>
    <property type="evidence" value="ECO:0007669"/>
    <property type="project" value="UniProtKB-KW"/>
</dbReference>
<proteinExistence type="inferred from homology"/>
<dbReference type="InterPro" id="IPR000683">
    <property type="entry name" value="Gfo/Idh/MocA-like_OxRdtase_N"/>
</dbReference>
<dbReference type="EMBL" id="CASHTH010001921">
    <property type="protein sequence ID" value="CAI8021907.1"/>
    <property type="molecule type" value="Genomic_DNA"/>
</dbReference>
<name>A0AA35S3J3_GEOBA</name>
<dbReference type="SUPFAM" id="SSF55347">
    <property type="entry name" value="Glyceraldehyde-3-phosphate dehydrogenase-like, C-terminal domain"/>
    <property type="match status" value="1"/>
</dbReference>
<accession>A0AA35S3J3</accession>
<dbReference type="SUPFAM" id="SSF51735">
    <property type="entry name" value="NAD(P)-binding Rossmann-fold domains"/>
    <property type="match status" value="1"/>
</dbReference>
<dbReference type="Pfam" id="PF01408">
    <property type="entry name" value="GFO_IDH_MocA"/>
    <property type="match status" value="1"/>
</dbReference>
<keyword evidence="6" id="KW-1185">Reference proteome</keyword>
<evidence type="ECO:0000259" key="3">
    <source>
        <dbReference type="Pfam" id="PF01408"/>
    </source>
</evidence>
<keyword evidence="2" id="KW-0560">Oxidoreductase</keyword>
<dbReference type="PANTHER" id="PTHR43818:SF11">
    <property type="entry name" value="BCDNA.GH03377"/>
    <property type="match status" value="1"/>
</dbReference>
<dbReference type="Gene3D" id="3.40.50.720">
    <property type="entry name" value="NAD(P)-binding Rossmann-like Domain"/>
    <property type="match status" value="1"/>
</dbReference>
<feature type="domain" description="Gfo/Idh/MocA-like oxidoreductase N-terminal" evidence="3">
    <location>
        <begin position="30"/>
        <end position="116"/>
    </location>
</feature>
<evidence type="ECO:0000256" key="1">
    <source>
        <dbReference type="ARBA" id="ARBA00010928"/>
    </source>
</evidence>
<dbReference type="InterPro" id="IPR055170">
    <property type="entry name" value="GFO_IDH_MocA-like_dom"/>
</dbReference>
<dbReference type="InterPro" id="IPR050463">
    <property type="entry name" value="Gfo/Idh/MocA_oxidrdct_glycsds"/>
</dbReference>
<protein>
    <submittedName>
        <fullName evidence="5">Scyllo-inositol 2-dehydrogenase (NAD(+))</fullName>
    </submittedName>
</protein>
<reference evidence="5" key="1">
    <citation type="submission" date="2023-03" db="EMBL/GenBank/DDBJ databases">
        <authorList>
            <person name="Steffen K."/>
            <person name="Cardenas P."/>
        </authorList>
    </citation>
    <scope>NUCLEOTIDE SEQUENCE</scope>
</reference>
<dbReference type="InterPro" id="IPR036291">
    <property type="entry name" value="NAD(P)-bd_dom_sf"/>
</dbReference>
<comment type="similarity">
    <text evidence="1">Belongs to the Gfo/Idh/MocA family.</text>
</comment>
<evidence type="ECO:0000313" key="5">
    <source>
        <dbReference type="EMBL" id="CAI8021907.1"/>
    </source>
</evidence>
<gene>
    <name evidence="5" type="ORF">GBAR_LOCUS12901</name>
</gene>
<organism evidence="5 6">
    <name type="scientific">Geodia barretti</name>
    <name type="common">Barrett's horny sponge</name>
    <dbReference type="NCBI Taxonomy" id="519541"/>
    <lineage>
        <taxon>Eukaryota</taxon>
        <taxon>Metazoa</taxon>
        <taxon>Porifera</taxon>
        <taxon>Demospongiae</taxon>
        <taxon>Heteroscleromorpha</taxon>
        <taxon>Tetractinellida</taxon>
        <taxon>Astrophorina</taxon>
        <taxon>Geodiidae</taxon>
        <taxon>Geodia</taxon>
    </lineage>
</organism>
<evidence type="ECO:0000313" key="6">
    <source>
        <dbReference type="Proteomes" id="UP001174909"/>
    </source>
</evidence>
<dbReference type="Proteomes" id="UP001174909">
    <property type="component" value="Unassembled WGS sequence"/>
</dbReference>
<dbReference type="AlphaFoldDB" id="A0AA35S3J3"/>
<dbReference type="Gene3D" id="3.30.360.10">
    <property type="entry name" value="Dihydrodipicolinate Reductase, domain 2"/>
    <property type="match status" value="1"/>
</dbReference>
<evidence type="ECO:0000259" key="4">
    <source>
        <dbReference type="Pfam" id="PF22725"/>
    </source>
</evidence>
<dbReference type="GO" id="GO:0000166">
    <property type="term" value="F:nucleotide binding"/>
    <property type="evidence" value="ECO:0007669"/>
    <property type="project" value="InterPro"/>
</dbReference>
<dbReference type="Pfam" id="PF22725">
    <property type="entry name" value="GFO_IDH_MocA_C3"/>
    <property type="match status" value="1"/>
</dbReference>
<dbReference type="PANTHER" id="PTHR43818">
    <property type="entry name" value="BCDNA.GH03377"/>
    <property type="match status" value="1"/>
</dbReference>
<evidence type="ECO:0000256" key="2">
    <source>
        <dbReference type="ARBA" id="ARBA00023002"/>
    </source>
</evidence>
<sequence length="325" mass="36866">MDVETSRTEPESRTYYRRIRWILSLRVIVTRRQHKETAERFKVPHVYQDAHEMLDTEAIDVLYSIVPAYVRTNVEVTAAQKGIHIFSEKPQALTMQVAHRINNAIQQAGVISTVGFRERYRPIFQEARQYLTDKRIVHARFQSFGGLPPSTEGGAKTWWEEMDKSGGSALDWGVHATDYTRFMTGLNVAKSQAFYCERPAYANALSTSFNYCFENGATMTLSFVAAGPGPKNEPRFTIFYEGGCLEIHGYDRIVVNGEVLYQADEFDPWLEQDKTFIRAVQSGDASLLQSDYYDGLFSLAPILAGWESSRRGGECIDIASFMDDA</sequence>